<evidence type="ECO:0000256" key="1">
    <source>
        <dbReference type="ARBA" id="ARBA00000707"/>
    </source>
</evidence>
<evidence type="ECO:0000313" key="10">
    <source>
        <dbReference type="Proteomes" id="UP001165063"/>
    </source>
</evidence>
<dbReference type="GO" id="GO:0005829">
    <property type="term" value="C:cytosol"/>
    <property type="evidence" value="ECO:0007669"/>
    <property type="project" value="TreeGrafter"/>
</dbReference>
<feature type="region of interest" description="Disordered" evidence="7">
    <location>
        <begin position="140"/>
        <end position="305"/>
    </location>
</feature>
<comment type="similarity">
    <text evidence="6">Belongs to the peptidase C19 family.</text>
</comment>
<organism evidence="9 10">
    <name type="scientific">Ambrosiozyma monospora</name>
    <name type="common">Yeast</name>
    <name type="synonym">Endomycopsis monosporus</name>
    <dbReference type="NCBI Taxonomy" id="43982"/>
    <lineage>
        <taxon>Eukaryota</taxon>
        <taxon>Fungi</taxon>
        <taxon>Dikarya</taxon>
        <taxon>Ascomycota</taxon>
        <taxon>Saccharomycotina</taxon>
        <taxon>Pichiomycetes</taxon>
        <taxon>Pichiales</taxon>
        <taxon>Pichiaceae</taxon>
        <taxon>Ambrosiozyma</taxon>
    </lineage>
</organism>
<dbReference type="SUPFAM" id="SSF54001">
    <property type="entry name" value="Cysteine proteinases"/>
    <property type="match status" value="1"/>
</dbReference>
<dbReference type="InterPro" id="IPR028889">
    <property type="entry name" value="USP"/>
</dbReference>
<dbReference type="PROSITE" id="PS00972">
    <property type="entry name" value="USP_1"/>
    <property type="match status" value="1"/>
</dbReference>
<evidence type="ECO:0000313" key="9">
    <source>
        <dbReference type="EMBL" id="GMG40489.1"/>
    </source>
</evidence>
<dbReference type="PROSITE" id="PS00973">
    <property type="entry name" value="USP_2"/>
    <property type="match status" value="1"/>
</dbReference>
<name>A0A9W6Z435_AMBMO</name>
<dbReference type="AlphaFoldDB" id="A0A9W6Z435"/>
<feature type="region of interest" description="Disordered" evidence="7">
    <location>
        <begin position="320"/>
        <end position="341"/>
    </location>
</feature>
<feature type="domain" description="USP" evidence="8">
    <location>
        <begin position="393"/>
        <end position="809"/>
    </location>
</feature>
<dbReference type="PANTHER" id="PTHR24006">
    <property type="entry name" value="UBIQUITIN CARBOXYL-TERMINAL HYDROLASE"/>
    <property type="match status" value="1"/>
</dbReference>
<evidence type="ECO:0000256" key="2">
    <source>
        <dbReference type="ARBA" id="ARBA00022670"/>
    </source>
</evidence>
<keyword evidence="3 6" id="KW-0833">Ubl conjugation pathway</keyword>
<dbReference type="PANTHER" id="PTHR24006:SF687">
    <property type="entry name" value="UBIQUITIN CARBOXYL-TERMINAL HYDROLASE 10"/>
    <property type="match status" value="1"/>
</dbReference>
<evidence type="ECO:0000256" key="6">
    <source>
        <dbReference type="RuleBase" id="RU366025"/>
    </source>
</evidence>
<keyword evidence="10" id="KW-1185">Reference proteome</keyword>
<comment type="catalytic activity">
    <reaction evidence="1 6">
        <text>Thiol-dependent hydrolysis of ester, thioester, amide, peptide and isopeptide bonds formed by the C-terminal Gly of ubiquitin (a 76-residue protein attached to proteins as an intracellular targeting signal).</text>
        <dbReference type="EC" id="3.4.19.12"/>
    </reaction>
</comment>
<accession>A0A9W6Z435</accession>
<dbReference type="InterPro" id="IPR050164">
    <property type="entry name" value="Peptidase_C19"/>
</dbReference>
<dbReference type="GO" id="GO:0004843">
    <property type="term" value="F:cysteine-type deubiquitinase activity"/>
    <property type="evidence" value="ECO:0007669"/>
    <property type="project" value="UniProtKB-UniRule"/>
</dbReference>
<feature type="compositionally biased region" description="Low complexity" evidence="7">
    <location>
        <begin position="238"/>
        <end position="248"/>
    </location>
</feature>
<evidence type="ECO:0000256" key="7">
    <source>
        <dbReference type="SAM" id="MobiDB-lite"/>
    </source>
</evidence>
<proteinExistence type="inferred from homology"/>
<feature type="compositionally biased region" description="Low complexity" evidence="7">
    <location>
        <begin position="163"/>
        <end position="220"/>
    </location>
</feature>
<dbReference type="Proteomes" id="UP001165063">
    <property type="component" value="Unassembled WGS sequence"/>
</dbReference>
<dbReference type="GO" id="GO:0005634">
    <property type="term" value="C:nucleus"/>
    <property type="evidence" value="ECO:0007669"/>
    <property type="project" value="TreeGrafter"/>
</dbReference>
<keyword evidence="2 6" id="KW-0645">Protease</keyword>
<keyword evidence="4 6" id="KW-0378">Hydrolase</keyword>
<sequence>MTEPIHHLKQITFKNPKLIPVLSPADEDKIITNLVRNKSYTISYQSKDHSTIVSNLPLYFGTNESEFTIYRKKALRNRRLLSNAEYPEGDSLLSRNHRHHKKLPLFKPVYVNENFGQSKSSLHSKPAPFIKEISEDTTSIKPITSPVITSKPKVEPPPKKDTTTTSTSPSATTTTTTKNITKPTHNTVNTKPTIATPSTKPIATTTATTLPTKPTLASTTETTTVKPNGIKKDSNIDSTTTSTATTTAKPSVKVPAKEKSSPSPALTGTANSASSASLSSSASSVSTTQSKASTSTTSAPSTAATPSKMAWNVVAQSSIPKSKTANGSSSSSQKTFSNGTTKHSSAIAQNLTSTIPLDNTLKPLGVLLLRIMYDEQYLTKVIAQNKSDLITPHGLINSGSICYMNSIMQLLFVCEPFTQMLNIIRNGTLASLDSSNSKTPIIDASLSLLESFKKVSDKPGKCDIINPMSFYNSIAQLPRFRHLKLGVQEDAEEFLGHLLDGIHEECVDSIGDLSNAELQKLMNLITDKDTKKKVTLGVDLIKNKETANGGDDDGWHEVGSNRKIAVKRTFEVKPSPIVKLFGGQFRSVLQTPTSKKSSITLDPFMHVQLDISDPETVDLVSAFDKLAEVEEISFGESNAKKQNFIDKLPQILIIHLKRFSFVTEQENAEEEDTYEVVSSGKQKKKNKESQQQSAQQQPKSNRILEGRVEKIHKPIKYEHKLTLPLSCLSNSIRQAPTYKLAGIVYHHGRSTGGGHYTADVCSPPENEWIRIDDTQISKISNQEVLENGVNGGNLLNNNKSAYILMYEKV</sequence>
<keyword evidence="5 6" id="KW-0788">Thiol protease</keyword>
<dbReference type="GO" id="GO:0016579">
    <property type="term" value="P:protein deubiquitination"/>
    <property type="evidence" value="ECO:0007669"/>
    <property type="project" value="InterPro"/>
</dbReference>
<feature type="compositionally biased region" description="Low complexity" evidence="7">
    <location>
        <begin position="689"/>
        <end position="700"/>
    </location>
</feature>
<reference evidence="9" key="1">
    <citation type="submission" date="2023-04" db="EMBL/GenBank/DDBJ databases">
        <title>Ambrosiozyma monospora NBRC 1965.</title>
        <authorList>
            <person name="Ichikawa N."/>
            <person name="Sato H."/>
            <person name="Tonouchi N."/>
        </authorList>
    </citation>
    <scope>NUCLEOTIDE SEQUENCE</scope>
    <source>
        <strain evidence="9">NBRC 1965</strain>
    </source>
</reference>
<dbReference type="OrthoDB" id="429671at2759"/>
<gene>
    <name evidence="9" type="ORF">Amon01_000623100</name>
</gene>
<comment type="caution">
    <text evidence="9">The sequence shown here is derived from an EMBL/GenBank/DDBJ whole genome shotgun (WGS) entry which is preliminary data.</text>
</comment>
<protein>
    <recommendedName>
        <fullName evidence="6">Ubiquitin carboxyl-terminal hydrolase</fullName>
        <ecNumber evidence="6">3.4.19.12</ecNumber>
    </recommendedName>
</protein>
<dbReference type="Gene3D" id="3.90.70.10">
    <property type="entry name" value="Cysteine proteinases"/>
    <property type="match status" value="1"/>
</dbReference>
<feature type="compositionally biased region" description="Basic and acidic residues" evidence="7">
    <location>
        <begin position="152"/>
        <end position="162"/>
    </location>
</feature>
<dbReference type="InterPro" id="IPR018200">
    <property type="entry name" value="USP_CS"/>
</dbReference>
<dbReference type="EC" id="3.4.19.12" evidence="6"/>
<dbReference type="CDD" id="cd02257">
    <property type="entry name" value="Peptidase_C19"/>
    <property type="match status" value="1"/>
</dbReference>
<evidence type="ECO:0000259" key="8">
    <source>
        <dbReference type="PROSITE" id="PS50235"/>
    </source>
</evidence>
<feature type="compositionally biased region" description="Low complexity" evidence="7">
    <location>
        <begin position="265"/>
        <end position="305"/>
    </location>
</feature>
<dbReference type="EMBL" id="BSXU01003856">
    <property type="protein sequence ID" value="GMG40489.1"/>
    <property type="molecule type" value="Genomic_DNA"/>
</dbReference>
<evidence type="ECO:0000256" key="5">
    <source>
        <dbReference type="ARBA" id="ARBA00022807"/>
    </source>
</evidence>
<evidence type="ECO:0000256" key="4">
    <source>
        <dbReference type="ARBA" id="ARBA00022801"/>
    </source>
</evidence>
<dbReference type="Pfam" id="PF00443">
    <property type="entry name" value="UCH"/>
    <property type="match status" value="1"/>
</dbReference>
<dbReference type="InterPro" id="IPR038765">
    <property type="entry name" value="Papain-like_cys_pep_sf"/>
</dbReference>
<feature type="region of interest" description="Disordered" evidence="7">
    <location>
        <begin position="670"/>
        <end position="705"/>
    </location>
</feature>
<evidence type="ECO:0000256" key="3">
    <source>
        <dbReference type="ARBA" id="ARBA00022786"/>
    </source>
</evidence>
<dbReference type="GO" id="GO:0006508">
    <property type="term" value="P:proteolysis"/>
    <property type="evidence" value="ECO:0007669"/>
    <property type="project" value="UniProtKB-KW"/>
</dbReference>
<dbReference type="PROSITE" id="PS50235">
    <property type="entry name" value="USP_3"/>
    <property type="match status" value="1"/>
</dbReference>
<dbReference type="InterPro" id="IPR001394">
    <property type="entry name" value="Peptidase_C19_UCH"/>
</dbReference>